<accession>A0A1A3NU70</accession>
<evidence type="ECO:0000313" key="11">
    <source>
        <dbReference type="Proteomes" id="UP000093928"/>
    </source>
</evidence>
<feature type="domain" description="PIN" evidence="9">
    <location>
        <begin position="5"/>
        <end position="122"/>
    </location>
</feature>
<evidence type="ECO:0000256" key="4">
    <source>
        <dbReference type="ARBA" id="ARBA00022723"/>
    </source>
</evidence>
<keyword evidence="6 8" id="KW-0460">Magnesium</keyword>
<dbReference type="Proteomes" id="UP000093928">
    <property type="component" value="Unassembled WGS sequence"/>
</dbReference>
<name>A0A1A3NU70_MYCAS</name>
<evidence type="ECO:0000256" key="6">
    <source>
        <dbReference type="ARBA" id="ARBA00022842"/>
    </source>
</evidence>
<keyword evidence="4 8" id="KW-0479">Metal-binding</keyword>
<evidence type="ECO:0000256" key="3">
    <source>
        <dbReference type="ARBA" id="ARBA00022722"/>
    </source>
</evidence>
<evidence type="ECO:0000256" key="1">
    <source>
        <dbReference type="ARBA" id="ARBA00001946"/>
    </source>
</evidence>
<dbReference type="InterPro" id="IPR050556">
    <property type="entry name" value="Type_II_TA_system_RNase"/>
</dbReference>
<dbReference type="SUPFAM" id="SSF88723">
    <property type="entry name" value="PIN domain-like"/>
    <property type="match status" value="1"/>
</dbReference>
<dbReference type="GO" id="GO:0000287">
    <property type="term" value="F:magnesium ion binding"/>
    <property type="evidence" value="ECO:0007669"/>
    <property type="project" value="UniProtKB-UniRule"/>
</dbReference>
<keyword evidence="8" id="KW-0800">Toxin</keyword>
<dbReference type="GO" id="GO:0016787">
    <property type="term" value="F:hydrolase activity"/>
    <property type="evidence" value="ECO:0007669"/>
    <property type="project" value="UniProtKB-KW"/>
</dbReference>
<comment type="cofactor">
    <cofactor evidence="1 8">
        <name>Mg(2+)</name>
        <dbReference type="ChEBI" id="CHEBI:18420"/>
    </cofactor>
</comment>
<sequence length="131" mass="14216">MAGLVVVDTDLIIDFLRGKGSGTTLVRALLINHQLRITAITAFELRVGADFLARRDDILRLVRSRTFPLDPSSALRAGEVAATLRAAGQDIGLADCLQAGVCLNFDLPLATRNRKHFERVEGLRLHDLAAG</sequence>
<organism evidence="10 11">
    <name type="scientific">Mycobacterium asiaticum</name>
    <dbReference type="NCBI Taxonomy" id="1790"/>
    <lineage>
        <taxon>Bacteria</taxon>
        <taxon>Bacillati</taxon>
        <taxon>Actinomycetota</taxon>
        <taxon>Actinomycetes</taxon>
        <taxon>Mycobacteriales</taxon>
        <taxon>Mycobacteriaceae</taxon>
        <taxon>Mycobacterium</taxon>
    </lineage>
</organism>
<dbReference type="EMBL" id="LZLS01000155">
    <property type="protein sequence ID" value="OBK24574.1"/>
    <property type="molecule type" value="Genomic_DNA"/>
</dbReference>
<dbReference type="InterPro" id="IPR029060">
    <property type="entry name" value="PIN-like_dom_sf"/>
</dbReference>
<dbReference type="PANTHER" id="PTHR33653:SF1">
    <property type="entry name" value="RIBONUCLEASE VAPC2"/>
    <property type="match status" value="1"/>
</dbReference>
<feature type="binding site" evidence="8">
    <location>
        <position position="8"/>
    </location>
    <ligand>
        <name>Mg(2+)</name>
        <dbReference type="ChEBI" id="CHEBI:18420"/>
    </ligand>
</feature>
<dbReference type="Pfam" id="PF01850">
    <property type="entry name" value="PIN"/>
    <property type="match status" value="1"/>
</dbReference>
<evidence type="ECO:0000256" key="7">
    <source>
        <dbReference type="ARBA" id="ARBA00038093"/>
    </source>
</evidence>
<evidence type="ECO:0000313" key="10">
    <source>
        <dbReference type="EMBL" id="OBK24574.1"/>
    </source>
</evidence>
<comment type="function">
    <text evidence="8">Toxic component of a toxin-antitoxin (TA) system. An RNase.</text>
</comment>
<keyword evidence="3 8" id="KW-0540">Nuclease</keyword>
<dbReference type="EC" id="3.1.-.-" evidence="8"/>
<reference evidence="10 11" key="1">
    <citation type="submission" date="2016-06" db="EMBL/GenBank/DDBJ databases">
        <authorList>
            <person name="Kjaerup R.B."/>
            <person name="Dalgaard T.S."/>
            <person name="Juul-Madsen H.R."/>
        </authorList>
    </citation>
    <scope>NUCLEOTIDE SEQUENCE [LARGE SCALE GENOMIC DNA]</scope>
    <source>
        <strain evidence="10 11">1165133.8</strain>
    </source>
</reference>
<keyword evidence="5 8" id="KW-0378">Hydrolase</keyword>
<comment type="caution">
    <text evidence="10">The sequence shown here is derived from an EMBL/GenBank/DDBJ whole genome shotgun (WGS) entry which is preliminary data.</text>
</comment>
<dbReference type="HAMAP" id="MF_00265">
    <property type="entry name" value="VapC_Nob1"/>
    <property type="match status" value="1"/>
</dbReference>
<protein>
    <recommendedName>
        <fullName evidence="8">Ribonuclease VapC</fullName>
        <shortName evidence="8">RNase VapC</shortName>
        <ecNumber evidence="8">3.1.-.-</ecNumber>
    </recommendedName>
    <alternativeName>
        <fullName evidence="8">Toxin VapC</fullName>
    </alternativeName>
</protein>
<feature type="binding site" evidence="8">
    <location>
        <position position="95"/>
    </location>
    <ligand>
        <name>Mg(2+)</name>
        <dbReference type="ChEBI" id="CHEBI:18420"/>
    </ligand>
</feature>
<dbReference type="RefSeq" id="WP_065145048.1">
    <property type="nucleotide sequence ID" value="NZ_LZLS01000155.1"/>
</dbReference>
<comment type="similarity">
    <text evidence="7 8">Belongs to the PINc/VapC protein family.</text>
</comment>
<evidence type="ECO:0000259" key="9">
    <source>
        <dbReference type="Pfam" id="PF01850"/>
    </source>
</evidence>
<gene>
    <name evidence="8" type="primary">vapC</name>
    <name evidence="10" type="ORF">A5634_02790</name>
</gene>
<dbReference type="AlphaFoldDB" id="A0A1A3NU70"/>
<dbReference type="GO" id="GO:0090729">
    <property type="term" value="F:toxin activity"/>
    <property type="evidence" value="ECO:0007669"/>
    <property type="project" value="UniProtKB-KW"/>
</dbReference>
<dbReference type="InterPro" id="IPR022907">
    <property type="entry name" value="VapC_family"/>
</dbReference>
<keyword evidence="2 8" id="KW-1277">Toxin-antitoxin system</keyword>
<dbReference type="GO" id="GO:0004540">
    <property type="term" value="F:RNA nuclease activity"/>
    <property type="evidence" value="ECO:0007669"/>
    <property type="project" value="InterPro"/>
</dbReference>
<dbReference type="Gene3D" id="3.40.50.1010">
    <property type="entry name" value="5'-nuclease"/>
    <property type="match status" value="1"/>
</dbReference>
<evidence type="ECO:0000256" key="8">
    <source>
        <dbReference type="HAMAP-Rule" id="MF_00265"/>
    </source>
</evidence>
<dbReference type="PANTHER" id="PTHR33653">
    <property type="entry name" value="RIBONUCLEASE VAPC2"/>
    <property type="match status" value="1"/>
</dbReference>
<evidence type="ECO:0000256" key="5">
    <source>
        <dbReference type="ARBA" id="ARBA00022801"/>
    </source>
</evidence>
<evidence type="ECO:0000256" key="2">
    <source>
        <dbReference type="ARBA" id="ARBA00022649"/>
    </source>
</evidence>
<proteinExistence type="inferred from homology"/>
<dbReference type="InterPro" id="IPR002716">
    <property type="entry name" value="PIN_dom"/>
</dbReference>
<dbReference type="CDD" id="cd09881">
    <property type="entry name" value="PIN_VapC4-5_FitB-like"/>
    <property type="match status" value="1"/>
</dbReference>